<organism evidence="3 4">
    <name type="scientific">Microvirga guangxiensis</name>
    <dbReference type="NCBI Taxonomy" id="549386"/>
    <lineage>
        <taxon>Bacteria</taxon>
        <taxon>Pseudomonadati</taxon>
        <taxon>Pseudomonadota</taxon>
        <taxon>Alphaproteobacteria</taxon>
        <taxon>Hyphomicrobiales</taxon>
        <taxon>Methylobacteriaceae</taxon>
        <taxon>Microvirga</taxon>
    </lineage>
</organism>
<evidence type="ECO:0000256" key="1">
    <source>
        <dbReference type="ARBA" id="ARBA00008679"/>
    </source>
</evidence>
<dbReference type="PANTHER" id="PTHR39340:SF1">
    <property type="entry name" value="SULFOFRUCTOSEPHOSPHATE ALDOLASE"/>
    <property type="match status" value="1"/>
</dbReference>
<dbReference type="OrthoDB" id="9802970at2"/>
<dbReference type="Pfam" id="PF01791">
    <property type="entry name" value="DeoC"/>
    <property type="match status" value="1"/>
</dbReference>
<evidence type="ECO:0000256" key="2">
    <source>
        <dbReference type="ARBA" id="ARBA00023239"/>
    </source>
</evidence>
<dbReference type="Gene3D" id="3.20.20.70">
    <property type="entry name" value="Aldolase class I"/>
    <property type="match status" value="1"/>
</dbReference>
<name>A0A1G5I3T3_9HYPH</name>
<accession>A0A1G5I3T3</accession>
<proteinExistence type="inferred from homology"/>
<dbReference type="GO" id="GO:1902777">
    <property type="term" value="P:6-sulfoquinovose(1-) catabolic process"/>
    <property type="evidence" value="ECO:0007669"/>
    <property type="project" value="TreeGrafter"/>
</dbReference>
<gene>
    <name evidence="3" type="ORF">SAMN02927923_02066</name>
</gene>
<dbReference type="EMBL" id="FMVJ01000005">
    <property type="protein sequence ID" value="SCY70785.1"/>
    <property type="molecule type" value="Genomic_DNA"/>
</dbReference>
<dbReference type="GO" id="GO:0061595">
    <property type="term" value="F:6-deoxy-6-sulfofructose-1-phosphate aldolase activity"/>
    <property type="evidence" value="ECO:0007669"/>
    <property type="project" value="TreeGrafter"/>
</dbReference>
<dbReference type="SMART" id="SM01133">
    <property type="entry name" value="DeoC"/>
    <property type="match status" value="1"/>
</dbReference>
<dbReference type="InterPro" id="IPR050552">
    <property type="entry name" value="LacD_aldolase"/>
</dbReference>
<keyword evidence="4" id="KW-1185">Reference proteome</keyword>
<dbReference type="NCBIfam" id="NF009498">
    <property type="entry name" value="PRK12858.1"/>
    <property type="match status" value="1"/>
</dbReference>
<sequence>MKISAGKLRGMRRLADNDGRFKMVAVDQRPPMLKALAPKLAPREPGYEDLAKAKAALAKKLLPLGSALLIDPDYGFSEAEAVIQPSKGLLITLEDFNFSETSEGRKTSLMKNWSVGKIKRMGADGVKLLLWYRPDATQDVVTHQKNLVREVGDACRKYDIPFLLELLVYPFKGSQGHTTDYTENKEKYPELVLQSLRDFASPEYGVDIYKLESPVVASALPDPDVDSPETREAQALFNQISQIIDKPWVMLSAGASMEVFRRVLTFAYRAGANGYLAGRAIWWPSFDAYPDVAAMERQLDDEATRYMNEINALTVSLAKPWSEAPGIAGNVELVAAGHSFPSDYAAFEDTHR</sequence>
<dbReference type="Proteomes" id="UP000199569">
    <property type="component" value="Unassembled WGS sequence"/>
</dbReference>
<keyword evidence="2" id="KW-0456">Lyase</keyword>
<dbReference type="AlphaFoldDB" id="A0A1G5I3T3"/>
<dbReference type="STRING" id="549386.SAMN02927923_02066"/>
<dbReference type="InterPro" id="IPR013785">
    <property type="entry name" value="Aldolase_TIM"/>
</dbReference>
<dbReference type="InterPro" id="IPR002915">
    <property type="entry name" value="DeoC/FbaB/LacD_aldolase"/>
</dbReference>
<evidence type="ECO:0000313" key="4">
    <source>
        <dbReference type="Proteomes" id="UP000199569"/>
    </source>
</evidence>
<dbReference type="PANTHER" id="PTHR39340">
    <property type="entry name" value="SULFOFRUCTOSEPHOSPHATE ALDOLASE"/>
    <property type="match status" value="1"/>
</dbReference>
<protein>
    <submittedName>
        <fullName evidence="3">Tagatose 1,6-diphosphate aldolase</fullName>
    </submittedName>
</protein>
<dbReference type="SUPFAM" id="SSF51569">
    <property type="entry name" value="Aldolase"/>
    <property type="match status" value="1"/>
</dbReference>
<comment type="similarity">
    <text evidence="1">Belongs to the aldolase LacD family.</text>
</comment>
<reference evidence="3 4" key="1">
    <citation type="submission" date="2016-10" db="EMBL/GenBank/DDBJ databases">
        <authorList>
            <person name="de Groot N.N."/>
        </authorList>
    </citation>
    <scope>NUCLEOTIDE SEQUENCE [LARGE SCALE GENOMIC DNA]</scope>
    <source>
        <strain evidence="3 4">CGMCC 1.7666</strain>
    </source>
</reference>
<dbReference type="RefSeq" id="WP_091133978.1">
    <property type="nucleotide sequence ID" value="NZ_FMVJ01000005.1"/>
</dbReference>
<evidence type="ECO:0000313" key="3">
    <source>
        <dbReference type="EMBL" id="SCY70785.1"/>
    </source>
</evidence>